<dbReference type="AlphaFoldDB" id="A0A840P6S6"/>
<protein>
    <submittedName>
        <fullName evidence="2">Uncharacterized protein</fullName>
    </submittedName>
</protein>
<reference evidence="2 3" key="1">
    <citation type="submission" date="2020-08" db="EMBL/GenBank/DDBJ databases">
        <title>Genomic Encyclopedia of Type Strains, Phase IV (KMG-IV): sequencing the most valuable type-strain genomes for metagenomic binning, comparative biology and taxonomic classification.</title>
        <authorList>
            <person name="Goeker M."/>
        </authorList>
    </citation>
    <scope>NUCLEOTIDE SEQUENCE [LARGE SCALE GENOMIC DNA]</scope>
    <source>
        <strain evidence="2 3">DSM 45615</strain>
    </source>
</reference>
<evidence type="ECO:0000313" key="2">
    <source>
        <dbReference type="EMBL" id="MBB5131715.1"/>
    </source>
</evidence>
<proteinExistence type="predicted"/>
<gene>
    <name evidence="2" type="ORF">HNP84_001428</name>
</gene>
<feature type="region of interest" description="Disordered" evidence="1">
    <location>
        <begin position="1"/>
        <end position="25"/>
    </location>
</feature>
<accession>A0A840P6S6</accession>
<sequence length="117" mass="11854">MGNGHGAAEVGASTGAGPGEERSGGVMWEVGRAGLAKERNAGVVQEVTAAGLTEEHNAGMTRELRRASLAKGHNAGMTREVRTAGLAGECGGRSDAGQYGPEGPAHAELVPWSRHAP</sequence>
<name>A0A840P6S6_9ACTN</name>
<organism evidence="2 3">
    <name type="scientific">Thermocatellispora tengchongensis</name>
    <dbReference type="NCBI Taxonomy" id="1073253"/>
    <lineage>
        <taxon>Bacteria</taxon>
        <taxon>Bacillati</taxon>
        <taxon>Actinomycetota</taxon>
        <taxon>Actinomycetes</taxon>
        <taxon>Streptosporangiales</taxon>
        <taxon>Streptosporangiaceae</taxon>
        <taxon>Thermocatellispora</taxon>
    </lineage>
</organism>
<keyword evidence="3" id="KW-1185">Reference proteome</keyword>
<dbReference type="EMBL" id="JACHGN010000003">
    <property type="protein sequence ID" value="MBB5131715.1"/>
    <property type="molecule type" value="Genomic_DNA"/>
</dbReference>
<dbReference type="RefSeq" id="WP_185048568.1">
    <property type="nucleotide sequence ID" value="NZ_BAABIX010000009.1"/>
</dbReference>
<dbReference type="Proteomes" id="UP000578449">
    <property type="component" value="Unassembled WGS sequence"/>
</dbReference>
<evidence type="ECO:0000313" key="3">
    <source>
        <dbReference type="Proteomes" id="UP000578449"/>
    </source>
</evidence>
<comment type="caution">
    <text evidence="2">The sequence shown here is derived from an EMBL/GenBank/DDBJ whole genome shotgun (WGS) entry which is preliminary data.</text>
</comment>
<feature type="region of interest" description="Disordered" evidence="1">
    <location>
        <begin position="85"/>
        <end position="117"/>
    </location>
</feature>
<evidence type="ECO:0000256" key="1">
    <source>
        <dbReference type="SAM" id="MobiDB-lite"/>
    </source>
</evidence>